<sequence>MSETSRAANAGTGLTGEKFSRRNQPDPTRDEADSGRWLAIDESGQDGDQLHGRGRYFVLGAVAIDDAEAAEIIGELRAQARIQATAPELKFQRNFGGAGDSGRRELLAALLGPSGPLAGRSIVYLVDKHYMISAKLVDLLIEEQFHAVGVDIVGNGVAREMARVIANDGPRGVGSEYFDVFLATASMFFSKKNRNGDRVTADELYSVLRTAATYARRKKNPRLRPLADLLKLLASTREHAEAFVADRGQVVSSSALPDIVLHEDDMEPLIPSLVALVTEATERFGRLHVLADDQKLFTDSNLDYVDAGIKAMTTLQGLNADTLRGELRRGRSIDHPSLQLADLVSGAGLAVARRYAGESSPAGDDLVSEVSPLILKTSLVPYDEPLP</sequence>
<evidence type="ECO:0008006" key="3">
    <source>
        <dbReference type="Google" id="ProtNLM"/>
    </source>
</evidence>
<proteinExistence type="predicted"/>
<evidence type="ECO:0000313" key="2">
    <source>
        <dbReference type="EMBL" id="BFP46686.1"/>
    </source>
</evidence>
<organism evidence="2">
    <name type="scientific">Kitasatospora sp. CMC57</name>
    <dbReference type="NCBI Taxonomy" id="3231513"/>
    <lineage>
        <taxon>Bacteria</taxon>
        <taxon>Bacillati</taxon>
        <taxon>Actinomycetota</taxon>
        <taxon>Actinomycetes</taxon>
        <taxon>Kitasatosporales</taxon>
        <taxon>Streptomycetaceae</taxon>
        <taxon>Kitasatospora</taxon>
    </lineage>
</organism>
<dbReference type="RefSeq" id="WP_407989081.1">
    <property type="nucleotide sequence ID" value="NZ_AP035881.2"/>
</dbReference>
<dbReference type="EMBL" id="AP035881">
    <property type="protein sequence ID" value="BFP46686.1"/>
    <property type="molecule type" value="Genomic_DNA"/>
</dbReference>
<evidence type="ECO:0000256" key="1">
    <source>
        <dbReference type="SAM" id="MobiDB-lite"/>
    </source>
</evidence>
<reference evidence="2" key="1">
    <citation type="submission" date="2024-07" db="EMBL/GenBank/DDBJ databases">
        <title>Complete genome sequences of cellulolytic bacteria, Kitasatospora sp. CMC57 and Streptomyces sp. CMC78, isolated from Japanese agricultural soil.</title>
        <authorList>
            <person name="Hashimoto T."/>
            <person name="Ito M."/>
            <person name="Iwamoto M."/>
            <person name="Fukahori D."/>
            <person name="Shoda T."/>
            <person name="Sakoda M."/>
            <person name="Morohoshi T."/>
            <person name="Mitsuboshi M."/>
            <person name="Nishizawa T."/>
        </authorList>
    </citation>
    <scope>NUCLEOTIDE SEQUENCE</scope>
    <source>
        <strain evidence="2">CMC57</strain>
    </source>
</reference>
<protein>
    <recommendedName>
        <fullName evidence="3">DUF3800 domain-containing protein</fullName>
    </recommendedName>
</protein>
<name>A0AB33JTZ2_9ACTN</name>
<dbReference type="Pfam" id="PF12686">
    <property type="entry name" value="DUF3800"/>
    <property type="match status" value="1"/>
</dbReference>
<accession>A0AB33JTZ2</accession>
<gene>
    <name evidence="2" type="ORF">KCMC57_30540</name>
</gene>
<feature type="compositionally biased region" description="Basic and acidic residues" evidence="1">
    <location>
        <begin position="18"/>
        <end position="34"/>
    </location>
</feature>
<feature type="region of interest" description="Disordered" evidence="1">
    <location>
        <begin position="1"/>
        <end position="36"/>
    </location>
</feature>
<dbReference type="AlphaFoldDB" id="A0AB33JTZ2"/>
<dbReference type="InterPro" id="IPR024524">
    <property type="entry name" value="DUF3800"/>
</dbReference>